<comment type="similarity">
    <text evidence="1">Belongs to the paxM FAD-dependent monooxygenase family.</text>
</comment>
<evidence type="ECO:0000256" key="1">
    <source>
        <dbReference type="ARBA" id="ARBA00007992"/>
    </source>
</evidence>
<accession>A0A0M9VVL8</accession>
<evidence type="ECO:0000256" key="3">
    <source>
        <dbReference type="ARBA" id="ARBA00022827"/>
    </source>
</evidence>
<proteinExistence type="inferred from homology"/>
<name>A0A0M9VVL8_ESCWE</name>
<gene>
    <name evidence="8" type="ORF">ESCO_004557</name>
</gene>
<keyword evidence="6" id="KW-1133">Transmembrane helix</keyword>
<dbReference type="AlphaFoldDB" id="A0A0M9VVL8"/>
<evidence type="ECO:0000259" key="7">
    <source>
        <dbReference type="Pfam" id="PF01494"/>
    </source>
</evidence>
<dbReference type="GO" id="GO:0071949">
    <property type="term" value="F:FAD binding"/>
    <property type="evidence" value="ECO:0007669"/>
    <property type="project" value="InterPro"/>
</dbReference>
<reference evidence="8 9" key="1">
    <citation type="submission" date="2015-07" db="EMBL/GenBank/DDBJ databases">
        <title>The genome of the fungus Escovopsis weberi, a specialized disease agent of ant agriculture.</title>
        <authorList>
            <person name="de Man T.J."/>
            <person name="Stajich J.E."/>
            <person name="Kubicek C.P."/>
            <person name="Chenthamara K."/>
            <person name="Atanasova L."/>
            <person name="Druzhinina I.S."/>
            <person name="Birnbaum S."/>
            <person name="Barribeau S.M."/>
            <person name="Teiling C."/>
            <person name="Suen G."/>
            <person name="Currie C."/>
            <person name="Gerardo N.M."/>
        </authorList>
    </citation>
    <scope>NUCLEOTIDE SEQUENCE [LARGE SCALE GENOMIC DNA]</scope>
</reference>
<dbReference type="PRINTS" id="PR00420">
    <property type="entry name" value="RNGMNOXGNASE"/>
</dbReference>
<keyword evidence="9" id="KW-1185">Reference proteome</keyword>
<keyword evidence="5" id="KW-0503">Monooxygenase</keyword>
<protein>
    <submittedName>
        <fullName evidence="8">3-hydroxybenzoate 6-hydroxylase 1</fullName>
    </submittedName>
</protein>
<dbReference type="InterPro" id="IPR050493">
    <property type="entry name" value="FAD-dep_Monooxygenase_BioMet"/>
</dbReference>
<dbReference type="Proteomes" id="UP000053831">
    <property type="component" value="Unassembled WGS sequence"/>
</dbReference>
<keyword evidence="4" id="KW-0560">Oxidoreductase</keyword>
<keyword evidence="6" id="KW-0472">Membrane</keyword>
<keyword evidence="6" id="KW-0812">Transmembrane</keyword>
<evidence type="ECO:0000256" key="2">
    <source>
        <dbReference type="ARBA" id="ARBA00022630"/>
    </source>
</evidence>
<dbReference type="Gene3D" id="3.50.50.60">
    <property type="entry name" value="FAD/NAD(P)-binding domain"/>
    <property type="match status" value="1"/>
</dbReference>
<keyword evidence="2" id="KW-0285">Flavoprotein</keyword>
<organism evidence="8 9">
    <name type="scientific">Escovopsis weberi</name>
    <dbReference type="NCBI Taxonomy" id="150374"/>
    <lineage>
        <taxon>Eukaryota</taxon>
        <taxon>Fungi</taxon>
        <taxon>Dikarya</taxon>
        <taxon>Ascomycota</taxon>
        <taxon>Pezizomycotina</taxon>
        <taxon>Sordariomycetes</taxon>
        <taxon>Hypocreomycetidae</taxon>
        <taxon>Hypocreales</taxon>
        <taxon>Hypocreaceae</taxon>
        <taxon>Escovopsis</taxon>
    </lineage>
</organism>
<sequence>MAKEASSTYVPSILIVGGGIAGLAAGLCLTHLIPGITPLIVERHEHLTSLGGPILIPPNGTRVFKSLGLLPSLMAIADDCTVRVLMRGDSGEVLQENMVDSIDGSPYLLAVRGELLKWLHDLFCAKGGRIRFGCQVTEMKEGEDGARLRTADGDVLAADLVVVADGVRSALRPMVIPDFKAHVSSSSTSSVTGCEIPSSHMLRDPLLAKLYRRPGPTVWMGPGRYIVTAPIRRHGLFSVAFSDHGKEVAAHEDWAVAGDLERVRERFSAFVGGGAAELMEAAVAARDETKRRCVNWTAACGR</sequence>
<dbReference type="PANTHER" id="PTHR13789">
    <property type="entry name" value="MONOOXYGENASE"/>
    <property type="match status" value="1"/>
</dbReference>
<dbReference type="GO" id="GO:0004497">
    <property type="term" value="F:monooxygenase activity"/>
    <property type="evidence" value="ECO:0007669"/>
    <property type="project" value="UniProtKB-KW"/>
</dbReference>
<dbReference type="STRING" id="150374.A0A0M9VVL8"/>
<evidence type="ECO:0000256" key="6">
    <source>
        <dbReference type="SAM" id="Phobius"/>
    </source>
</evidence>
<dbReference type="Pfam" id="PF01494">
    <property type="entry name" value="FAD_binding_3"/>
    <property type="match status" value="1"/>
</dbReference>
<dbReference type="OrthoDB" id="420606at2759"/>
<evidence type="ECO:0000313" key="9">
    <source>
        <dbReference type="Proteomes" id="UP000053831"/>
    </source>
</evidence>
<dbReference type="SUPFAM" id="SSF51905">
    <property type="entry name" value="FAD/NAD(P)-binding domain"/>
    <property type="match status" value="1"/>
</dbReference>
<dbReference type="InterPro" id="IPR002938">
    <property type="entry name" value="FAD-bd"/>
</dbReference>
<dbReference type="InterPro" id="IPR036188">
    <property type="entry name" value="FAD/NAD-bd_sf"/>
</dbReference>
<evidence type="ECO:0000256" key="5">
    <source>
        <dbReference type="ARBA" id="ARBA00023033"/>
    </source>
</evidence>
<dbReference type="PANTHER" id="PTHR13789:SF309">
    <property type="entry name" value="PUTATIVE (AFU_ORTHOLOGUE AFUA_6G14510)-RELATED"/>
    <property type="match status" value="1"/>
</dbReference>
<evidence type="ECO:0000256" key="4">
    <source>
        <dbReference type="ARBA" id="ARBA00023002"/>
    </source>
</evidence>
<feature type="transmembrane region" description="Helical" evidence="6">
    <location>
        <begin position="12"/>
        <end position="33"/>
    </location>
</feature>
<comment type="caution">
    <text evidence="8">The sequence shown here is derived from an EMBL/GenBank/DDBJ whole genome shotgun (WGS) entry which is preliminary data.</text>
</comment>
<evidence type="ECO:0000313" key="8">
    <source>
        <dbReference type="EMBL" id="KOS21123.1"/>
    </source>
</evidence>
<keyword evidence="3" id="KW-0274">FAD</keyword>
<dbReference type="EMBL" id="LGSR01000013">
    <property type="protein sequence ID" value="KOS21123.1"/>
    <property type="molecule type" value="Genomic_DNA"/>
</dbReference>
<feature type="domain" description="FAD-binding" evidence="7">
    <location>
        <begin position="13"/>
        <end position="222"/>
    </location>
</feature>